<evidence type="ECO:0000313" key="3">
    <source>
        <dbReference type="Proteomes" id="UP000789396"/>
    </source>
</evidence>
<accession>A0A9N9E760</accession>
<protein>
    <submittedName>
        <fullName evidence="2">12840_t:CDS:1</fullName>
    </submittedName>
</protein>
<dbReference type="EMBL" id="CAJVPZ010015057">
    <property type="protein sequence ID" value="CAG8662878.1"/>
    <property type="molecule type" value="Genomic_DNA"/>
</dbReference>
<dbReference type="Proteomes" id="UP000789396">
    <property type="component" value="Unassembled WGS sequence"/>
</dbReference>
<feature type="region of interest" description="Disordered" evidence="1">
    <location>
        <begin position="1"/>
        <end position="51"/>
    </location>
</feature>
<gene>
    <name evidence="2" type="ORF">RFULGI_LOCUS8920</name>
</gene>
<feature type="compositionally biased region" description="Acidic residues" evidence="1">
    <location>
        <begin position="42"/>
        <end position="51"/>
    </location>
</feature>
<dbReference type="AlphaFoldDB" id="A0A9N9E760"/>
<evidence type="ECO:0000256" key="1">
    <source>
        <dbReference type="SAM" id="MobiDB-lite"/>
    </source>
</evidence>
<reference evidence="2" key="1">
    <citation type="submission" date="2021-06" db="EMBL/GenBank/DDBJ databases">
        <authorList>
            <person name="Kallberg Y."/>
            <person name="Tangrot J."/>
            <person name="Rosling A."/>
        </authorList>
    </citation>
    <scope>NUCLEOTIDE SEQUENCE</scope>
    <source>
        <strain evidence="2">IN212</strain>
    </source>
</reference>
<feature type="compositionally biased region" description="Acidic residues" evidence="1">
    <location>
        <begin position="14"/>
        <end position="29"/>
    </location>
</feature>
<name>A0A9N9E760_9GLOM</name>
<evidence type="ECO:0000313" key="2">
    <source>
        <dbReference type="EMBL" id="CAG8662878.1"/>
    </source>
</evidence>
<keyword evidence="3" id="KW-1185">Reference proteome</keyword>
<comment type="caution">
    <text evidence="2">The sequence shown here is derived from an EMBL/GenBank/DDBJ whole genome shotgun (WGS) entry which is preliminary data.</text>
</comment>
<proteinExistence type="predicted"/>
<organism evidence="2 3">
    <name type="scientific">Racocetra fulgida</name>
    <dbReference type="NCBI Taxonomy" id="60492"/>
    <lineage>
        <taxon>Eukaryota</taxon>
        <taxon>Fungi</taxon>
        <taxon>Fungi incertae sedis</taxon>
        <taxon>Mucoromycota</taxon>
        <taxon>Glomeromycotina</taxon>
        <taxon>Glomeromycetes</taxon>
        <taxon>Diversisporales</taxon>
        <taxon>Gigasporaceae</taxon>
        <taxon>Racocetra</taxon>
    </lineage>
</organism>
<feature type="non-terminal residue" evidence="2">
    <location>
        <position position="51"/>
    </location>
</feature>
<sequence length="51" mass="6071">MKVTNETNPRREIEDQEELNEEEKEEDNENMNANEGGLVYDDYYEEGEDLT</sequence>